<dbReference type="InterPro" id="IPR036770">
    <property type="entry name" value="Ankyrin_rpt-contain_sf"/>
</dbReference>
<dbReference type="Pfam" id="PF12796">
    <property type="entry name" value="Ank_2"/>
    <property type="match status" value="1"/>
</dbReference>
<keyword evidence="2" id="KW-1185">Reference proteome</keyword>
<dbReference type="InterPro" id="IPR002110">
    <property type="entry name" value="Ankyrin_rpt"/>
</dbReference>
<evidence type="ECO:0000313" key="1">
    <source>
        <dbReference type="EMBL" id="CAB4304889.1"/>
    </source>
</evidence>
<accession>A0A6J5WTT6</accession>
<organism evidence="1 2">
    <name type="scientific">Prunus armeniaca</name>
    <name type="common">Apricot</name>
    <name type="synonym">Armeniaca vulgaris</name>
    <dbReference type="NCBI Taxonomy" id="36596"/>
    <lineage>
        <taxon>Eukaryota</taxon>
        <taxon>Viridiplantae</taxon>
        <taxon>Streptophyta</taxon>
        <taxon>Embryophyta</taxon>
        <taxon>Tracheophyta</taxon>
        <taxon>Spermatophyta</taxon>
        <taxon>Magnoliopsida</taxon>
        <taxon>eudicotyledons</taxon>
        <taxon>Gunneridae</taxon>
        <taxon>Pentapetalae</taxon>
        <taxon>rosids</taxon>
        <taxon>fabids</taxon>
        <taxon>Rosales</taxon>
        <taxon>Rosaceae</taxon>
        <taxon>Amygdaloideae</taxon>
        <taxon>Amygdaleae</taxon>
        <taxon>Prunus</taxon>
    </lineage>
</organism>
<dbReference type="SUPFAM" id="SSF48403">
    <property type="entry name" value="Ankyrin repeat"/>
    <property type="match status" value="1"/>
</dbReference>
<dbReference type="PANTHER" id="PTHR24121:SF16">
    <property type="entry name" value="NON-SPECIFIC SERINE_THREONINE PROTEIN KINASE"/>
    <property type="match status" value="1"/>
</dbReference>
<evidence type="ECO:0000313" key="2">
    <source>
        <dbReference type="Proteomes" id="UP000507245"/>
    </source>
</evidence>
<sequence>MLSSKPLLTYQCRSKSKSSDRVDIIPTIPRAPRTRPSHSVSVGDSSLFVYILICSVYVLGYGNESNTSDFILNVAKGDWDLAKEYLSRNPEAIRERYLVPRMTALHLAVALEHVNVVKALVELMTGEDLEIQDADGLTAMAYATMKGITQLAKCVIEKNKKLLILPSPPDNKIPLLLAYSIGHWELARYLYSVTPLNALLQDNGRGGAEIVSESFRAKIFDNLQPCWGKIQNFIF</sequence>
<dbReference type="SMART" id="SM00248">
    <property type="entry name" value="ANK"/>
    <property type="match status" value="3"/>
</dbReference>
<dbReference type="EMBL" id="CAEKKB010000003">
    <property type="protein sequence ID" value="CAB4304889.1"/>
    <property type="molecule type" value="Genomic_DNA"/>
</dbReference>
<reference evidence="2" key="1">
    <citation type="journal article" date="2020" name="Genome Biol.">
        <title>Gamete binning: chromosome-level and haplotype-resolved genome assembly enabled by high-throughput single-cell sequencing of gamete genomes.</title>
        <authorList>
            <person name="Campoy J.A."/>
            <person name="Sun H."/>
            <person name="Goel M."/>
            <person name="Jiao W.-B."/>
            <person name="Folz-Donahue K."/>
            <person name="Wang N."/>
            <person name="Rubio M."/>
            <person name="Liu C."/>
            <person name="Kukat C."/>
            <person name="Ruiz D."/>
            <person name="Huettel B."/>
            <person name="Schneeberger K."/>
        </authorList>
    </citation>
    <scope>NUCLEOTIDE SEQUENCE [LARGE SCALE GENOMIC DNA]</scope>
    <source>
        <strain evidence="2">cv. Rojo Pasion</strain>
    </source>
</reference>
<gene>
    <name evidence="1" type="ORF">ORAREDHAP_LOCUS22674</name>
</gene>
<dbReference type="Proteomes" id="UP000507245">
    <property type="component" value="Unassembled WGS sequence"/>
</dbReference>
<protein>
    <submittedName>
        <fullName evidence="1">Uncharacterized protein</fullName>
    </submittedName>
</protein>
<proteinExistence type="predicted"/>
<dbReference type="AlphaFoldDB" id="A0A6J5WTT6"/>
<dbReference type="PANTHER" id="PTHR24121">
    <property type="entry name" value="NO MECHANORECEPTOR POTENTIAL C, ISOFORM D-RELATED"/>
    <property type="match status" value="1"/>
</dbReference>
<dbReference type="OrthoDB" id="1147583at2759"/>
<name>A0A6J5WTT6_PRUAR</name>
<dbReference type="Gene3D" id="1.25.40.20">
    <property type="entry name" value="Ankyrin repeat-containing domain"/>
    <property type="match status" value="1"/>
</dbReference>